<dbReference type="Proteomes" id="UP000253426">
    <property type="component" value="Unassembled WGS sequence"/>
</dbReference>
<organism evidence="4 5">
    <name type="scientific">Roseimicrobium gellanilyticum</name>
    <dbReference type="NCBI Taxonomy" id="748857"/>
    <lineage>
        <taxon>Bacteria</taxon>
        <taxon>Pseudomonadati</taxon>
        <taxon>Verrucomicrobiota</taxon>
        <taxon>Verrucomicrobiia</taxon>
        <taxon>Verrucomicrobiales</taxon>
        <taxon>Verrucomicrobiaceae</taxon>
        <taxon>Roseimicrobium</taxon>
    </lineage>
</organism>
<evidence type="ECO:0000313" key="4">
    <source>
        <dbReference type="EMBL" id="RBP35902.1"/>
    </source>
</evidence>
<evidence type="ECO:0000256" key="2">
    <source>
        <dbReference type="ARBA" id="ARBA00022962"/>
    </source>
</evidence>
<dbReference type="RefSeq" id="WP_113962159.1">
    <property type="nucleotide sequence ID" value="NZ_QNRR01000019.1"/>
</dbReference>
<dbReference type="OrthoDB" id="9801213at2"/>
<gene>
    <name evidence="4" type="ORF">DES53_11968</name>
</gene>
<feature type="domain" description="Glutamine amidotransferase type-2" evidence="3">
    <location>
        <begin position="9"/>
        <end position="323"/>
    </location>
</feature>
<dbReference type="InterPro" id="IPR029057">
    <property type="entry name" value="PRTase-like"/>
</dbReference>
<proteinExistence type="predicted"/>
<keyword evidence="1 4" id="KW-0808">Transferase</keyword>
<name>A0A366H1Y9_9BACT</name>
<evidence type="ECO:0000313" key="5">
    <source>
        <dbReference type="Proteomes" id="UP000253426"/>
    </source>
</evidence>
<dbReference type="InterPro" id="IPR029055">
    <property type="entry name" value="Ntn_hydrolases_N"/>
</dbReference>
<keyword evidence="4" id="KW-0328">Glycosyltransferase</keyword>
<dbReference type="SUPFAM" id="SSF56235">
    <property type="entry name" value="N-terminal nucleophile aminohydrolases (Ntn hydrolases)"/>
    <property type="match status" value="1"/>
</dbReference>
<protein>
    <submittedName>
        <fullName evidence="4">Amidophosphoribosyltransferase</fullName>
    </submittedName>
</protein>
<evidence type="ECO:0000259" key="3">
    <source>
        <dbReference type="PROSITE" id="PS51278"/>
    </source>
</evidence>
<accession>A0A366H1Y9</accession>
<keyword evidence="2" id="KW-0315">Glutamine amidotransferase</keyword>
<dbReference type="Gene3D" id="3.40.50.2020">
    <property type="match status" value="1"/>
</dbReference>
<dbReference type="PANTHER" id="PTHR11907">
    <property type="entry name" value="AMIDOPHOSPHORIBOSYLTRANSFERASE"/>
    <property type="match status" value="1"/>
</dbReference>
<keyword evidence="5" id="KW-1185">Reference proteome</keyword>
<dbReference type="AlphaFoldDB" id="A0A366H1Y9"/>
<dbReference type="SUPFAM" id="SSF53271">
    <property type="entry name" value="PRTase-like"/>
    <property type="match status" value="1"/>
</dbReference>
<dbReference type="GO" id="GO:0016757">
    <property type="term" value="F:glycosyltransferase activity"/>
    <property type="evidence" value="ECO:0007669"/>
    <property type="project" value="UniProtKB-KW"/>
</dbReference>
<dbReference type="PROSITE" id="PS51278">
    <property type="entry name" value="GATASE_TYPE_2"/>
    <property type="match status" value="1"/>
</dbReference>
<dbReference type="EMBL" id="QNRR01000019">
    <property type="protein sequence ID" value="RBP35902.1"/>
    <property type="molecule type" value="Genomic_DNA"/>
</dbReference>
<comment type="caution">
    <text evidence="4">The sequence shown here is derived from an EMBL/GenBank/DDBJ whole genome shotgun (WGS) entry which is preliminary data.</text>
</comment>
<sequence>MSDPIRHECGLAVVRLLKPLAYYEQKYKSPLWGLDRLHGLMLKQRNRGQDGMGIGCCKLNMQPGQPYMFRVRSSKSNSLEEVFGEVMDDYKDIARKVNKQRKTAAEDGMSRSNGKPEYVKFEHDPKAIKEQFEFGGEVLIGHLRYGTSGSFGKASCHPYLRRSNWPTRSLMVLGNFNMTNVRELNDLMRERGQHPVVDTDTQTVLEEIGFHLDEAHTDLYRELRESLTGVEIPAEISKRLDVAQVISDSAAGWDGGYAIAGVIGNGDSFVMRDPHAIRPCFYVKTDEYIAFASERAALRSVFELGEDETHELPAAHVAVIKSDGEFSIQPFTQPLEPRPCSFERIYFSRGNDSSIYHDRKALGEVLVPQLLDAVGHDLKHTVVSFIPNTAETAFYGFMDGLRKQRRLQVKRELMEMWASGHLDENRIDDLILKNWPRSEKIAHKDIKSRTFIAQEEGRDLLVSSVYDITYGVVEPTDNLVVLDDSIVRGTTLKQSILRILSRTNPKRVLVVSTAPQIRYPDCYGIDMSELGKFIAFQAAIALLQDNLQHDVIERTYDLCLKEVKKPAAEQVNHVKDIYKNFTNEQISAKIAELVSPKGNGWHGEVKIIYQSIENLHLALGPNAGDWYFSGDYPTPGGNAIANEAYIRYKRGQGGRPTDLFTTEP</sequence>
<evidence type="ECO:0000256" key="1">
    <source>
        <dbReference type="ARBA" id="ARBA00022679"/>
    </source>
</evidence>
<reference evidence="4 5" key="1">
    <citation type="submission" date="2018-06" db="EMBL/GenBank/DDBJ databases">
        <title>Genomic Encyclopedia of Type Strains, Phase IV (KMG-IV): sequencing the most valuable type-strain genomes for metagenomic binning, comparative biology and taxonomic classification.</title>
        <authorList>
            <person name="Goeker M."/>
        </authorList>
    </citation>
    <scope>NUCLEOTIDE SEQUENCE [LARGE SCALE GENOMIC DNA]</scope>
    <source>
        <strain evidence="4 5">DSM 25532</strain>
    </source>
</reference>
<dbReference type="Gene3D" id="3.60.20.10">
    <property type="entry name" value="Glutamine Phosphoribosylpyrophosphate, subunit 1, domain 1"/>
    <property type="match status" value="1"/>
</dbReference>
<dbReference type="InterPro" id="IPR017932">
    <property type="entry name" value="GATase_2_dom"/>
</dbReference>